<name>A0A319E4N3_ASPSB</name>
<dbReference type="EMBL" id="KZ826384">
    <property type="protein sequence ID" value="PYI03165.1"/>
    <property type="molecule type" value="Genomic_DNA"/>
</dbReference>
<dbReference type="AlphaFoldDB" id="A0A319E4N3"/>
<proteinExistence type="predicted"/>
<protein>
    <submittedName>
        <fullName evidence="1">Uncharacterized protein</fullName>
    </submittedName>
</protein>
<dbReference type="Pfam" id="PF20717">
    <property type="entry name" value="DUF6829"/>
    <property type="match status" value="1"/>
</dbReference>
<dbReference type="VEuPathDB" id="FungiDB:BO78DRAFT_421890"/>
<keyword evidence="2" id="KW-1185">Reference proteome</keyword>
<dbReference type="OrthoDB" id="10465659at2759"/>
<dbReference type="STRING" id="1448318.A0A319E4N3"/>
<accession>A0A319E4N3</accession>
<dbReference type="Proteomes" id="UP000248423">
    <property type="component" value="Unassembled WGS sequence"/>
</dbReference>
<organism evidence="1 2">
    <name type="scientific">Aspergillus sclerotiicarbonarius (strain CBS 121057 / IBT 28362)</name>
    <dbReference type="NCBI Taxonomy" id="1448318"/>
    <lineage>
        <taxon>Eukaryota</taxon>
        <taxon>Fungi</taxon>
        <taxon>Dikarya</taxon>
        <taxon>Ascomycota</taxon>
        <taxon>Pezizomycotina</taxon>
        <taxon>Eurotiomycetes</taxon>
        <taxon>Eurotiomycetidae</taxon>
        <taxon>Eurotiales</taxon>
        <taxon>Aspergillaceae</taxon>
        <taxon>Aspergillus</taxon>
        <taxon>Aspergillus subgen. Circumdati</taxon>
    </lineage>
</organism>
<gene>
    <name evidence="1" type="ORF">BO78DRAFT_421890</name>
</gene>
<evidence type="ECO:0000313" key="2">
    <source>
        <dbReference type="Proteomes" id="UP000248423"/>
    </source>
</evidence>
<dbReference type="InterPro" id="IPR049232">
    <property type="entry name" value="DUF6829"/>
</dbReference>
<sequence length="133" mass="14962">MGRVTTKDMCSVFWSAWKQIPGDTQCYLTVELAIDGLSEYRVIILYYMPALFAKVLSLTADCPRDKKVNAIACLMMLMMRAYNSIIPHEPVQGPIFEIDMTDAIEFVGKNAAAIVENPFVLNRYRFPGDDADA</sequence>
<evidence type="ECO:0000313" key="1">
    <source>
        <dbReference type="EMBL" id="PYI03165.1"/>
    </source>
</evidence>
<reference evidence="1 2" key="1">
    <citation type="submission" date="2018-02" db="EMBL/GenBank/DDBJ databases">
        <title>The genomes of Aspergillus section Nigri reveals drivers in fungal speciation.</title>
        <authorList>
            <consortium name="DOE Joint Genome Institute"/>
            <person name="Vesth T.C."/>
            <person name="Nybo J."/>
            <person name="Theobald S."/>
            <person name="Brandl J."/>
            <person name="Frisvad J.C."/>
            <person name="Nielsen K.F."/>
            <person name="Lyhne E.K."/>
            <person name="Kogle M.E."/>
            <person name="Kuo A."/>
            <person name="Riley R."/>
            <person name="Clum A."/>
            <person name="Nolan M."/>
            <person name="Lipzen A."/>
            <person name="Salamov A."/>
            <person name="Henrissat B."/>
            <person name="Wiebenga A."/>
            <person name="De vries R.P."/>
            <person name="Grigoriev I.V."/>
            <person name="Mortensen U.H."/>
            <person name="Andersen M.R."/>
            <person name="Baker S.E."/>
        </authorList>
    </citation>
    <scope>NUCLEOTIDE SEQUENCE [LARGE SCALE GENOMIC DNA]</scope>
    <source>
        <strain evidence="1 2">CBS 121057</strain>
    </source>
</reference>